<evidence type="ECO:0000256" key="2">
    <source>
        <dbReference type="ARBA" id="ARBA00022679"/>
    </source>
</evidence>
<dbReference type="PROSITE" id="PS50113">
    <property type="entry name" value="PAC"/>
    <property type="match status" value="2"/>
</dbReference>
<dbReference type="SMART" id="SM00086">
    <property type="entry name" value="PAC"/>
    <property type="match status" value="2"/>
</dbReference>
<dbReference type="GeneID" id="93279894"/>
<dbReference type="SUPFAM" id="SSF55073">
    <property type="entry name" value="Nucleotide cyclase"/>
    <property type="match status" value="1"/>
</dbReference>
<feature type="domain" description="PAS" evidence="8">
    <location>
        <begin position="644"/>
        <end position="715"/>
    </location>
</feature>
<dbReference type="InterPro" id="IPR000700">
    <property type="entry name" value="PAS-assoc_C"/>
</dbReference>
<organism evidence="12 13">
    <name type="scientific">Enterocloster lavalensis</name>
    <dbReference type="NCBI Taxonomy" id="460384"/>
    <lineage>
        <taxon>Bacteria</taxon>
        <taxon>Bacillati</taxon>
        <taxon>Bacillota</taxon>
        <taxon>Clostridia</taxon>
        <taxon>Lachnospirales</taxon>
        <taxon>Lachnospiraceae</taxon>
        <taxon>Enterocloster</taxon>
    </lineage>
</organism>
<dbReference type="RefSeq" id="WP_092363542.1">
    <property type="nucleotide sequence ID" value="NZ_DAINWJ010000155.1"/>
</dbReference>
<proteinExistence type="predicted"/>
<dbReference type="InterPro" id="IPR013655">
    <property type="entry name" value="PAS_fold_3"/>
</dbReference>
<dbReference type="Pfam" id="PF00990">
    <property type="entry name" value="GGDEF"/>
    <property type="match status" value="1"/>
</dbReference>
<dbReference type="Pfam" id="PF00072">
    <property type="entry name" value="Response_reg"/>
    <property type="match status" value="1"/>
</dbReference>
<dbReference type="SMART" id="SM00471">
    <property type="entry name" value="HDc"/>
    <property type="match status" value="1"/>
</dbReference>
<dbReference type="SUPFAM" id="SSF55785">
    <property type="entry name" value="PYP-like sensor domain (PAS domain)"/>
    <property type="match status" value="2"/>
</dbReference>
<evidence type="ECO:0000259" key="9">
    <source>
        <dbReference type="PROSITE" id="PS50113"/>
    </source>
</evidence>
<dbReference type="NCBIfam" id="TIGR00229">
    <property type="entry name" value="sensory_box"/>
    <property type="match status" value="2"/>
</dbReference>
<feature type="region of interest" description="Disordered" evidence="6">
    <location>
        <begin position="356"/>
        <end position="376"/>
    </location>
</feature>
<evidence type="ECO:0000256" key="1">
    <source>
        <dbReference type="ARBA" id="ARBA00018672"/>
    </source>
</evidence>
<evidence type="ECO:0000256" key="5">
    <source>
        <dbReference type="PROSITE-ProRule" id="PRU00169"/>
    </source>
</evidence>
<keyword evidence="3" id="KW-0418">Kinase</keyword>
<dbReference type="Gene3D" id="3.30.450.40">
    <property type="match status" value="1"/>
</dbReference>
<feature type="domain" description="GGDEF" evidence="10">
    <location>
        <begin position="801"/>
        <end position="934"/>
    </location>
</feature>
<dbReference type="PROSITE" id="PS50887">
    <property type="entry name" value="GGDEF"/>
    <property type="match status" value="1"/>
</dbReference>
<sequence length="1261" mass="143385">MRRDTLLIVDDEEVNRAILRAQFESQYDFMEAENGEQAMMLIRQYRDCLAGILLDLVMPVKDGYEVLKEMTQCGLMTNIPVIVITSDESTENEVRAFDMGAADIIIKPFEPHVVRRRVQNAVELNRHKLHLEEMVEEQAAKLRESRDVIMDALSSVIEHRSAETGQHVLRIRMFTKVLLEEVMRCCPEYDLSRRAIGVIAETAALHDVGKIAIPDTILNKPGKLTPEEYEIMKTHTVKGCEILKGLERMGDQEYLTYAYNICRYHHERWDGSGYPDGLAGDNVPVYAQAVGIADCYDALTTDRIYRKALLPRQAATMILNGECGPFSPRLLECFKNIGEQFEALVHSCADGQPLKQSSGTVWNPGPSGKREAQAEPEVGQTKYFTLLRFLNCTVMEVDLNRGIYHLVYRQNEDFQTLPASEVFEEAFKSFVAQSVHPDDRSAVLALLDSYIDDFYGRGLMKRTGTCRVLHCATGEYIQYEATALRVNFDSPKEHKILIVWKILENSAEEPVLRSEAVGVPAMQNLPVGIRQCLSDRWFTITYINRGFTALFGYSEDELRTRFHNHFMEMIHPEDQQAVRRRFLEQVRSSGVLELEYRVISKRGIPVWVLDKCRLAAGEDGREYLNCVLTDITQVKQAQEQQRLDMERCQIILNQTNDIIFEWDIQGDKITYSPNWEKLFGYQPLATSEEVQTVSHILPEDMPQLIKLMKDTENGAPYGEAELRIANDDGKYLWCRIRETTQYNSAGKAVKAVGVILNIDAEKRQAQALVNRAERDSLTQLYNKATANEKIRRLLEEKGDSDQFAMLLIDLDNFKQINDSRGHMFGDLVLAEAAARLKALFDSGDILARFGGDEFLIFLKYRGGKETLSRKAGRIVDALHRIYEDELSDCSLTCSVGIARCPEDGEDFQTIFQQSDQALHQVKKMGKNSFAFYDRTVMKKVFGLDISQLAAAGTRIESDDTACRVDSLVLQSFQMLYESRDVETAVNAILEMAGRKYGASRAYIFEDSGDGSWTRNTFEWCNEGISPAQSGLQQVAYAALGEDYRANFDENGIFYCHDIQKLPKWQYELLASQGVRSLLQCSVRDRGRFMGFVGFDDCALKRTWVQEQIDALIFISELIATFLLKKRAQDRTEAGARNLRMILDNQNTWIYVIDPDTCVLHFINAKTKRTVPEARVGMCCYEAFFHRDSPCEQCPAKDIRENVNRTLEVYNPVLGIWSMADASLIRWGEQDACLLACYDLSGYKKAKPQVQGKEAGDDGSVL</sequence>
<dbReference type="InterPro" id="IPR052020">
    <property type="entry name" value="Cyclic_di-GMP/3'3'-cGAMP_PDE"/>
</dbReference>
<evidence type="ECO:0000256" key="3">
    <source>
        <dbReference type="ARBA" id="ARBA00022777"/>
    </source>
</evidence>
<evidence type="ECO:0000259" key="10">
    <source>
        <dbReference type="PROSITE" id="PS50887"/>
    </source>
</evidence>
<dbReference type="SMART" id="SM00267">
    <property type="entry name" value="GGDEF"/>
    <property type="match status" value="1"/>
</dbReference>
<dbReference type="Pfam" id="PF01590">
    <property type="entry name" value="GAF"/>
    <property type="match status" value="1"/>
</dbReference>
<dbReference type="InterPro" id="IPR029016">
    <property type="entry name" value="GAF-like_dom_sf"/>
</dbReference>
<dbReference type="InterPro" id="IPR043128">
    <property type="entry name" value="Rev_trsase/Diguanyl_cyclase"/>
</dbReference>
<dbReference type="SMART" id="SM00448">
    <property type="entry name" value="REC"/>
    <property type="match status" value="1"/>
</dbReference>
<protein>
    <recommendedName>
        <fullName evidence="1">Stage 0 sporulation protein A homolog</fullName>
    </recommendedName>
</protein>
<dbReference type="SMART" id="SM00091">
    <property type="entry name" value="PAS"/>
    <property type="match status" value="3"/>
</dbReference>
<reference evidence="13" key="1">
    <citation type="submission" date="2016-10" db="EMBL/GenBank/DDBJ databases">
        <authorList>
            <person name="Varghese N."/>
            <person name="Submissions S."/>
        </authorList>
    </citation>
    <scope>NUCLEOTIDE SEQUENCE [LARGE SCALE GENOMIC DNA]</scope>
    <source>
        <strain evidence="13">NLAE-zl-G277</strain>
    </source>
</reference>
<evidence type="ECO:0000313" key="12">
    <source>
        <dbReference type="EMBL" id="SET65000.1"/>
    </source>
</evidence>
<dbReference type="InterPro" id="IPR000160">
    <property type="entry name" value="GGDEF_dom"/>
</dbReference>
<feature type="domain" description="PAS" evidence="8">
    <location>
        <begin position="540"/>
        <end position="590"/>
    </location>
</feature>
<dbReference type="Gene3D" id="1.10.3210.10">
    <property type="entry name" value="Hypothetical protein af1432"/>
    <property type="match status" value="1"/>
</dbReference>
<dbReference type="STRING" id="460384.SAMN05216313_11087"/>
<dbReference type="InterPro" id="IPR011006">
    <property type="entry name" value="CheY-like_superfamily"/>
</dbReference>
<dbReference type="SUPFAM" id="SSF109604">
    <property type="entry name" value="HD-domain/PDEase-like"/>
    <property type="match status" value="1"/>
</dbReference>
<feature type="domain" description="Response regulatory" evidence="7">
    <location>
        <begin position="5"/>
        <end position="122"/>
    </location>
</feature>
<dbReference type="SUPFAM" id="SSF52172">
    <property type="entry name" value="CheY-like"/>
    <property type="match status" value="1"/>
</dbReference>
<dbReference type="PANTHER" id="PTHR45228">
    <property type="entry name" value="CYCLIC DI-GMP PHOSPHODIESTERASE TM_0186-RELATED"/>
    <property type="match status" value="1"/>
</dbReference>
<feature type="modified residue" description="4-aspartylphosphate" evidence="5">
    <location>
        <position position="55"/>
    </location>
</feature>
<dbReference type="EMBL" id="FOIM01000010">
    <property type="protein sequence ID" value="SET65000.1"/>
    <property type="molecule type" value="Genomic_DNA"/>
</dbReference>
<evidence type="ECO:0000259" key="8">
    <source>
        <dbReference type="PROSITE" id="PS50112"/>
    </source>
</evidence>
<dbReference type="SUPFAM" id="SSF55781">
    <property type="entry name" value="GAF domain-like"/>
    <property type="match status" value="1"/>
</dbReference>
<dbReference type="Proteomes" id="UP000198508">
    <property type="component" value="Unassembled WGS sequence"/>
</dbReference>
<keyword evidence="2" id="KW-0808">Transferase</keyword>
<feature type="domain" description="PAC" evidence="9">
    <location>
        <begin position="592"/>
        <end position="643"/>
    </location>
</feature>
<feature type="domain" description="PAC" evidence="9">
    <location>
        <begin position="718"/>
        <end position="770"/>
    </location>
</feature>
<dbReference type="Gene3D" id="3.30.450.20">
    <property type="entry name" value="PAS domain"/>
    <property type="match status" value="2"/>
</dbReference>
<dbReference type="GO" id="GO:0000160">
    <property type="term" value="P:phosphorelay signal transduction system"/>
    <property type="evidence" value="ECO:0007669"/>
    <property type="project" value="InterPro"/>
</dbReference>
<evidence type="ECO:0000259" key="11">
    <source>
        <dbReference type="PROSITE" id="PS51832"/>
    </source>
</evidence>
<feature type="domain" description="HD-GYP" evidence="11">
    <location>
        <begin position="142"/>
        <end position="350"/>
    </location>
</feature>
<evidence type="ECO:0000259" key="7">
    <source>
        <dbReference type="PROSITE" id="PS50110"/>
    </source>
</evidence>
<evidence type="ECO:0000256" key="4">
    <source>
        <dbReference type="ARBA" id="ARBA00024867"/>
    </source>
</evidence>
<dbReference type="PANTHER" id="PTHR45228:SF1">
    <property type="entry name" value="CYCLIC DI-GMP PHOSPHODIESTERASE TM_0186"/>
    <property type="match status" value="1"/>
</dbReference>
<evidence type="ECO:0000313" key="13">
    <source>
        <dbReference type="Proteomes" id="UP000198508"/>
    </source>
</evidence>
<dbReference type="CDD" id="cd00130">
    <property type="entry name" value="PAS"/>
    <property type="match status" value="2"/>
</dbReference>
<dbReference type="InterPro" id="IPR037522">
    <property type="entry name" value="HD_GYP_dom"/>
</dbReference>
<gene>
    <name evidence="12" type="ORF">SAMN05216313_11087</name>
</gene>
<dbReference type="PROSITE" id="PS51832">
    <property type="entry name" value="HD_GYP"/>
    <property type="match status" value="1"/>
</dbReference>
<dbReference type="InterPro" id="IPR035965">
    <property type="entry name" value="PAS-like_dom_sf"/>
</dbReference>
<dbReference type="PROSITE" id="PS50112">
    <property type="entry name" value="PAS"/>
    <property type="match status" value="2"/>
</dbReference>
<dbReference type="InterPro" id="IPR003018">
    <property type="entry name" value="GAF"/>
</dbReference>
<keyword evidence="13" id="KW-1185">Reference proteome</keyword>
<dbReference type="GO" id="GO:0016301">
    <property type="term" value="F:kinase activity"/>
    <property type="evidence" value="ECO:0007669"/>
    <property type="project" value="UniProtKB-KW"/>
</dbReference>
<dbReference type="CDD" id="cd00077">
    <property type="entry name" value="HDc"/>
    <property type="match status" value="1"/>
</dbReference>
<evidence type="ECO:0000256" key="6">
    <source>
        <dbReference type="SAM" id="MobiDB-lite"/>
    </source>
</evidence>
<dbReference type="NCBIfam" id="TIGR00254">
    <property type="entry name" value="GGDEF"/>
    <property type="match status" value="1"/>
</dbReference>
<keyword evidence="5" id="KW-0597">Phosphoprotein</keyword>
<dbReference type="CDD" id="cd01949">
    <property type="entry name" value="GGDEF"/>
    <property type="match status" value="1"/>
</dbReference>
<dbReference type="PROSITE" id="PS50110">
    <property type="entry name" value="RESPONSE_REGULATORY"/>
    <property type="match status" value="1"/>
</dbReference>
<accession>A0A1I0G336</accession>
<comment type="function">
    <text evidence="4">May play the central regulatory role in sporulation. It may be an element of the effector pathway responsible for the activation of sporulation genes in response to nutritional stress. Spo0A may act in concert with spo0H (a sigma factor) to control the expression of some genes that are critical to the sporulation process.</text>
</comment>
<dbReference type="InterPro" id="IPR001610">
    <property type="entry name" value="PAC"/>
</dbReference>
<dbReference type="AlphaFoldDB" id="A0A1I0G336"/>
<dbReference type="Pfam" id="PF08447">
    <property type="entry name" value="PAS_3"/>
    <property type="match status" value="2"/>
</dbReference>
<dbReference type="InterPro" id="IPR001789">
    <property type="entry name" value="Sig_transdc_resp-reg_receiver"/>
</dbReference>
<dbReference type="InterPro" id="IPR003607">
    <property type="entry name" value="HD/PDEase_dom"/>
</dbReference>
<dbReference type="Pfam" id="PF13487">
    <property type="entry name" value="HD_5"/>
    <property type="match status" value="1"/>
</dbReference>
<dbReference type="InterPro" id="IPR029787">
    <property type="entry name" value="Nucleotide_cyclase"/>
</dbReference>
<dbReference type="Gene3D" id="3.40.50.2300">
    <property type="match status" value="1"/>
</dbReference>
<name>A0A1I0G336_9FIRM</name>
<dbReference type="InterPro" id="IPR000014">
    <property type="entry name" value="PAS"/>
</dbReference>
<dbReference type="Gene3D" id="3.30.70.270">
    <property type="match status" value="1"/>
</dbReference>